<evidence type="ECO:0000256" key="3">
    <source>
        <dbReference type="ARBA" id="ARBA00022989"/>
    </source>
</evidence>
<sequence length="366" mass="40943">MLNKLILMMLGAAMLTASGTALWVSQGLETLDLPSQLEQPQLFAVPQGTAFSQVARQLEQQNLVPDSLWLRVYGKLHPQQTLVKAGEYEFIDGQSPKNMLQMMIDGDTKHWALQFIEGWTFADARKALAAAPRLQQKTADWSNAEIMTAVGAEGEHPEGWFFPDTYLFISSNSDLDVLQRSFDRMQSVLAEEWAARAADLPYKTPYEALIMASIVERETGAAHERKQVAGVFVRRMHKGMRLQTDPTVIYGMGDQYKGRITRKDLQTHTPYNTYRIDGLPPTPIALAGREAIHAALHPADGKALFFVARGDGTHTFSHTLAQHQRAVRQFQLNRRSDYRSSPAPVAPEEDATESSSAHQEVQEKQP</sequence>
<feature type="chain" id="PRO_5005206171" description="Endolytic murein transglycosylase" evidence="9">
    <location>
        <begin position="24"/>
        <end position="366"/>
    </location>
</feature>
<dbReference type="GO" id="GO:0008932">
    <property type="term" value="F:lytic endotransglycosylase activity"/>
    <property type="evidence" value="ECO:0007669"/>
    <property type="project" value="UniProtKB-UniRule"/>
</dbReference>
<dbReference type="STRING" id="330734.ABA45_11565"/>
<dbReference type="KEGG" id="mpq:ABA45_11565"/>
<keyword evidence="7" id="KW-0997">Cell inner membrane</keyword>
<evidence type="ECO:0000256" key="7">
    <source>
        <dbReference type="HAMAP-Rule" id="MF_02065"/>
    </source>
</evidence>
<dbReference type="Gene3D" id="3.30.160.60">
    <property type="entry name" value="Classic Zinc Finger"/>
    <property type="match status" value="1"/>
</dbReference>
<accession>A0A0H4IHI7</accession>
<dbReference type="PANTHER" id="PTHR30518:SF2">
    <property type="entry name" value="ENDOLYTIC MUREIN TRANSGLYCOSYLASE"/>
    <property type="match status" value="1"/>
</dbReference>
<dbReference type="CDD" id="cd08010">
    <property type="entry name" value="MltG_like"/>
    <property type="match status" value="1"/>
</dbReference>
<feature type="site" description="Important for catalytic activity" evidence="7">
    <location>
        <position position="218"/>
    </location>
</feature>
<dbReference type="EC" id="4.2.2.29" evidence="7"/>
<dbReference type="EMBL" id="CP011494">
    <property type="protein sequence ID" value="AKO54337.1"/>
    <property type="molecule type" value="Genomic_DNA"/>
</dbReference>
<keyword evidence="4 7" id="KW-0472">Membrane</keyword>
<dbReference type="Proteomes" id="UP000036406">
    <property type="component" value="Chromosome"/>
</dbReference>
<dbReference type="PATRIC" id="fig|330734.3.peg.2420"/>
<dbReference type="NCBIfam" id="TIGR00247">
    <property type="entry name" value="endolytic transglycosylase MltG"/>
    <property type="match status" value="1"/>
</dbReference>
<comment type="function">
    <text evidence="7">Functions as a peptidoglycan terminase that cleaves nascent peptidoglycan strands endolytically to terminate their elongation.</text>
</comment>
<dbReference type="Gene3D" id="3.30.1490.480">
    <property type="entry name" value="Endolytic murein transglycosylase"/>
    <property type="match status" value="1"/>
</dbReference>
<feature type="signal peptide" evidence="9">
    <location>
        <begin position="1"/>
        <end position="23"/>
    </location>
</feature>
<evidence type="ECO:0000313" key="10">
    <source>
        <dbReference type="EMBL" id="AKO54337.1"/>
    </source>
</evidence>
<keyword evidence="11" id="KW-1185">Reference proteome</keyword>
<keyword evidence="3 7" id="KW-1133">Transmembrane helix</keyword>
<dbReference type="GO" id="GO:0009252">
    <property type="term" value="P:peptidoglycan biosynthetic process"/>
    <property type="evidence" value="ECO:0007669"/>
    <property type="project" value="UniProtKB-UniRule"/>
</dbReference>
<keyword evidence="9" id="KW-0732">Signal</keyword>
<reference evidence="10 11" key="1">
    <citation type="submission" date="2015-05" db="EMBL/GenBank/DDBJ databases">
        <title>Complete genome of Marinobacter psychrophilus strain 20041T isolated from sea-ice of the Canadian Basin.</title>
        <authorList>
            <person name="Song L."/>
            <person name="Ren L."/>
            <person name="Yu Y."/>
            <person name="Wang X."/>
        </authorList>
    </citation>
    <scope>NUCLEOTIDE SEQUENCE [LARGE SCALE GENOMIC DNA]</scope>
    <source>
        <strain evidence="10 11">20041</strain>
    </source>
</reference>
<organism evidence="10 11">
    <name type="scientific">Marinobacter psychrophilus</name>
    <dbReference type="NCBI Taxonomy" id="330734"/>
    <lineage>
        <taxon>Bacteria</taxon>
        <taxon>Pseudomonadati</taxon>
        <taxon>Pseudomonadota</taxon>
        <taxon>Gammaproteobacteria</taxon>
        <taxon>Pseudomonadales</taxon>
        <taxon>Marinobacteraceae</taxon>
        <taxon>Marinobacter</taxon>
    </lineage>
</organism>
<name>A0A0H4IHI7_9GAMM</name>
<evidence type="ECO:0000256" key="5">
    <source>
        <dbReference type="ARBA" id="ARBA00023239"/>
    </source>
</evidence>
<evidence type="ECO:0000256" key="9">
    <source>
        <dbReference type="SAM" id="SignalP"/>
    </source>
</evidence>
<evidence type="ECO:0000313" key="11">
    <source>
        <dbReference type="Proteomes" id="UP000036406"/>
    </source>
</evidence>
<protein>
    <recommendedName>
        <fullName evidence="7">Endolytic murein transglycosylase</fullName>
        <ecNumber evidence="7">4.2.2.29</ecNumber>
    </recommendedName>
    <alternativeName>
        <fullName evidence="7">Peptidoglycan lytic transglycosylase</fullName>
    </alternativeName>
    <alternativeName>
        <fullName evidence="7">Peptidoglycan polymerization terminase</fullName>
    </alternativeName>
</protein>
<evidence type="ECO:0000256" key="1">
    <source>
        <dbReference type="ARBA" id="ARBA00022475"/>
    </source>
</evidence>
<keyword evidence="2 7" id="KW-0812">Transmembrane</keyword>
<feature type="region of interest" description="Disordered" evidence="8">
    <location>
        <begin position="333"/>
        <end position="366"/>
    </location>
</feature>
<keyword evidence="5 7" id="KW-0456">Lyase</keyword>
<evidence type="ECO:0000256" key="2">
    <source>
        <dbReference type="ARBA" id="ARBA00022692"/>
    </source>
</evidence>
<comment type="similarity">
    <text evidence="7">Belongs to the transglycosylase MltG family.</text>
</comment>
<dbReference type="AlphaFoldDB" id="A0A0H4IHI7"/>
<evidence type="ECO:0000256" key="4">
    <source>
        <dbReference type="ARBA" id="ARBA00023136"/>
    </source>
</evidence>
<dbReference type="GO" id="GO:0071555">
    <property type="term" value="P:cell wall organization"/>
    <property type="evidence" value="ECO:0007669"/>
    <property type="project" value="UniProtKB-KW"/>
</dbReference>
<gene>
    <name evidence="7" type="primary">mltG</name>
    <name evidence="10" type="ORF">ABA45_11565</name>
</gene>
<evidence type="ECO:0000256" key="6">
    <source>
        <dbReference type="ARBA" id="ARBA00023316"/>
    </source>
</evidence>
<dbReference type="Pfam" id="PF02618">
    <property type="entry name" value="YceG"/>
    <property type="match status" value="1"/>
</dbReference>
<keyword evidence="6 7" id="KW-0961">Cell wall biogenesis/degradation</keyword>
<dbReference type="InterPro" id="IPR003770">
    <property type="entry name" value="MLTG-like"/>
</dbReference>
<dbReference type="HAMAP" id="MF_02065">
    <property type="entry name" value="MltG"/>
    <property type="match status" value="1"/>
</dbReference>
<dbReference type="PANTHER" id="PTHR30518">
    <property type="entry name" value="ENDOLYTIC MUREIN TRANSGLYCOSYLASE"/>
    <property type="match status" value="1"/>
</dbReference>
<proteinExistence type="inferred from homology"/>
<dbReference type="GO" id="GO:0005886">
    <property type="term" value="C:plasma membrane"/>
    <property type="evidence" value="ECO:0007669"/>
    <property type="project" value="UniProtKB-UniRule"/>
</dbReference>
<evidence type="ECO:0000256" key="8">
    <source>
        <dbReference type="SAM" id="MobiDB-lite"/>
    </source>
</evidence>
<keyword evidence="1 7" id="KW-1003">Cell membrane</keyword>
<comment type="catalytic activity">
    <reaction evidence="7">
        <text>a peptidoglycan chain = a peptidoglycan chain with N-acetyl-1,6-anhydromuramyl-[peptide] at the reducing end + a peptidoglycan chain with N-acetylglucosamine at the non-reducing end.</text>
        <dbReference type="EC" id="4.2.2.29"/>
    </reaction>
</comment>